<dbReference type="InterPro" id="IPR008912">
    <property type="entry name" value="Uncharacterised_CoxE"/>
</dbReference>
<accession>A0ABS6WKT1</accession>
<dbReference type="Proteomes" id="UP001430804">
    <property type="component" value="Unassembled WGS sequence"/>
</dbReference>
<dbReference type="PANTHER" id="PTHR39338:SF7">
    <property type="entry name" value="BLL6692 PROTEIN"/>
    <property type="match status" value="1"/>
</dbReference>
<dbReference type="PANTHER" id="PTHR39338">
    <property type="entry name" value="BLL5662 PROTEIN-RELATED"/>
    <property type="match status" value="1"/>
</dbReference>
<reference evidence="1" key="1">
    <citation type="submission" date="2021-07" db="EMBL/GenBank/DDBJ databases">
        <title>Pseudohoeflea marina sp. nov. a polyhydroxyalcanoate-producing bacterium.</title>
        <authorList>
            <person name="Zheng W."/>
            <person name="Yu S."/>
            <person name="Huang Y."/>
        </authorList>
    </citation>
    <scope>NUCLEOTIDE SEQUENCE</scope>
    <source>
        <strain evidence="1">DP4N28-3</strain>
    </source>
</reference>
<evidence type="ECO:0000313" key="2">
    <source>
        <dbReference type="Proteomes" id="UP001430804"/>
    </source>
</evidence>
<keyword evidence="2" id="KW-1185">Reference proteome</keyword>
<protein>
    <submittedName>
        <fullName evidence="1">VWA domain-containing protein</fullName>
    </submittedName>
</protein>
<dbReference type="Pfam" id="PF05762">
    <property type="entry name" value="VWA_CoxE"/>
    <property type="match status" value="1"/>
</dbReference>
<dbReference type="RefSeq" id="WP_219200302.1">
    <property type="nucleotide sequence ID" value="NZ_JAHWQX010000001.1"/>
</dbReference>
<name>A0ABS6WKT1_9HYPH</name>
<comment type="caution">
    <text evidence="1">The sequence shown here is derived from an EMBL/GenBank/DDBJ whole genome shotgun (WGS) entry which is preliminary data.</text>
</comment>
<evidence type="ECO:0000313" key="1">
    <source>
        <dbReference type="EMBL" id="MBW3096566.1"/>
    </source>
</evidence>
<organism evidence="1 2">
    <name type="scientific">Pseudohoeflea coraliihabitans</name>
    <dbReference type="NCBI Taxonomy" id="2860393"/>
    <lineage>
        <taxon>Bacteria</taxon>
        <taxon>Pseudomonadati</taxon>
        <taxon>Pseudomonadota</taxon>
        <taxon>Alphaproteobacteria</taxon>
        <taxon>Hyphomicrobiales</taxon>
        <taxon>Rhizobiaceae</taxon>
        <taxon>Pseudohoeflea</taxon>
    </lineage>
</organism>
<dbReference type="EMBL" id="JAHWQX010000001">
    <property type="protein sequence ID" value="MBW3096566.1"/>
    <property type="molecule type" value="Genomic_DNA"/>
</dbReference>
<gene>
    <name evidence="1" type="ORF">KY465_04680</name>
</gene>
<sequence>MFLPFFLELKAAGVPVSLREYLTLLEALEDGVVHHDVEGFYYLARSALVKDERHVDRFDRVFGQYFKGLEAVGGEGGDGAGVESRNLPEEWLRRLAEKHLSDEEKKLVESLGGFDKLMETLKKRLEEQQGRHQGGSKWIGTAGTSPFGAHGYNPEGVRIGQNESRHRRAVKVWDKREFRNFDDSVELGTRNIKIALKRLRRWVREGAAEELDLSGTIRSTAEHGWLDVQTRPERRNAVKLLMFFDVGGSMDDHVRVVEELFSAARAEFRHMEYFYFHNCLYETVWKDNRRGRREKMATLDVIRTFGSDYRVLFVGDAAMSPYEVIAAGGSVEHWNAEAGQIWLQRVLSHFPKVAWINPVAEKYWSITQSTQIIRQIFEDRMYPLTLRGLEAATKTLSR</sequence>
<proteinExistence type="predicted"/>